<protein>
    <submittedName>
        <fullName evidence="2">Uncharacterized protein</fullName>
    </submittedName>
</protein>
<sequence length="523" mass="57266">MLSAISSPHLSQTRLDASGGLPGLRILSQVAAVVPEEGSIMGPSLSRDLDAAIPTYRVRTPFRLEPHSEMDVNVTVISESASACVCQCKATGPLECFCRPLLEHLQEDAYIAKLFIQTREEGVGRIVLEISTMAPVAVVVLDILVTRDLHVSQLAASDYRPGASLRVSLPDPEPPSRRDRPDFVPTHISAIQSGSSPEVSLPRSTDYTDTDVRPRPLSGGRGHDMRASGSMVGKTLHASTPRPRYIRVLPSDCLFGPSQGYQDRTIRIRNVFTAPLRIRCHISSRSFAAEVVHKYPELAVGHAAYALMTPAEYLIPCTNDRGRNYIEAVVRYRPDCPGARLLHAAKLIISVEDDAYPGEPKAFQVPLLGLGGYPDISVQNLSRDVTRRLLFGRVDSLSFDLFNNGTAPAFIKLSTLSALKQSSEGFTATVASPFVLQPDAGVIQPGQRQQFTLRVRPHAHISPTTMDYAVEVCFGHEGVRLLASAYDGQGPWTALLRQLQLREDPLRLMAETLERIEVPLLVN</sequence>
<dbReference type="VEuPathDB" id="GiardiaDB:GMRT_13762"/>
<dbReference type="OrthoDB" id="10250503at2759"/>
<evidence type="ECO:0000256" key="1">
    <source>
        <dbReference type="SAM" id="MobiDB-lite"/>
    </source>
</evidence>
<feature type="compositionally biased region" description="Polar residues" evidence="1">
    <location>
        <begin position="189"/>
        <end position="207"/>
    </location>
</feature>
<dbReference type="Gene3D" id="2.60.40.10">
    <property type="entry name" value="Immunoglobulins"/>
    <property type="match status" value="1"/>
</dbReference>
<keyword evidence="3" id="KW-1185">Reference proteome</keyword>
<proteinExistence type="predicted"/>
<evidence type="ECO:0000313" key="2">
    <source>
        <dbReference type="EMBL" id="TNJ26647.1"/>
    </source>
</evidence>
<organism evidence="2 3">
    <name type="scientific">Giardia muris</name>
    <dbReference type="NCBI Taxonomy" id="5742"/>
    <lineage>
        <taxon>Eukaryota</taxon>
        <taxon>Metamonada</taxon>
        <taxon>Diplomonadida</taxon>
        <taxon>Hexamitidae</taxon>
        <taxon>Giardiinae</taxon>
        <taxon>Giardia</taxon>
    </lineage>
</organism>
<dbReference type="InterPro" id="IPR013783">
    <property type="entry name" value="Ig-like_fold"/>
</dbReference>
<accession>A0A4Z1T147</accession>
<evidence type="ECO:0000313" key="3">
    <source>
        <dbReference type="Proteomes" id="UP000315496"/>
    </source>
</evidence>
<name>A0A4Z1T147_GIAMU</name>
<dbReference type="AlphaFoldDB" id="A0A4Z1T147"/>
<dbReference type="Proteomes" id="UP000315496">
    <property type="component" value="Chromosome 5"/>
</dbReference>
<comment type="caution">
    <text evidence="2">The sequence shown here is derived from an EMBL/GenBank/DDBJ whole genome shotgun (WGS) entry which is preliminary data.</text>
</comment>
<dbReference type="EMBL" id="VDLU01000005">
    <property type="protein sequence ID" value="TNJ26647.1"/>
    <property type="molecule type" value="Genomic_DNA"/>
</dbReference>
<reference evidence="2 3" key="1">
    <citation type="submission" date="2019-05" db="EMBL/GenBank/DDBJ databases">
        <title>The compact genome of Giardia muris reveals important steps in the evolution of intestinal protozoan parasites.</title>
        <authorList>
            <person name="Xu F."/>
            <person name="Jimenez-Gonzalez A."/>
            <person name="Einarsson E."/>
            <person name="Astvaldsson A."/>
            <person name="Peirasmaki D."/>
            <person name="Eckmann L."/>
            <person name="Andersson J.O."/>
            <person name="Svard S.G."/>
            <person name="Jerlstrom-Hultqvist J."/>
        </authorList>
    </citation>
    <scope>NUCLEOTIDE SEQUENCE [LARGE SCALE GENOMIC DNA]</scope>
    <source>
        <strain evidence="2 3">Roberts-Thomson</strain>
    </source>
</reference>
<feature type="region of interest" description="Disordered" evidence="1">
    <location>
        <begin position="163"/>
        <end position="236"/>
    </location>
</feature>
<gene>
    <name evidence="2" type="ORF">GMRT_13762</name>
</gene>